<dbReference type="Pfam" id="PF13489">
    <property type="entry name" value="Methyltransf_23"/>
    <property type="match status" value="1"/>
</dbReference>
<sequence length="255" mass="27372">MAACCGPLPPERGQDGGDPERYRSVFNAQFSRSIARRYERKGLRSAEQRIVDFLAARGLEGATVLEVGGGAGEIQLELLARGAARSTNLELSDAYEADSARLIARAGMAGRVERRLGVDLAVTPDAVEPADVVVLHRVVCCYPDYEKLLGAAADHARKAIAFSYPPAGPLARLGLRFGNAMLRLTGRSFRGFAHDPAAMVEVVRRHGLEPVYRKRSGVWTVTGAVRAVSPDLAGGSATRVEICRTPHLPECAPRG</sequence>
<dbReference type="RefSeq" id="WP_189693708.1">
    <property type="nucleotide sequence ID" value="NZ_BNCM01000006.1"/>
</dbReference>
<keyword evidence="2" id="KW-1185">Reference proteome</keyword>
<dbReference type="Proteomes" id="UP000639051">
    <property type="component" value="Unassembled WGS sequence"/>
</dbReference>
<accession>A0ABS1K721</accession>
<dbReference type="GO" id="GO:0032259">
    <property type="term" value="P:methylation"/>
    <property type="evidence" value="ECO:0007669"/>
    <property type="project" value="UniProtKB-KW"/>
</dbReference>
<organism evidence="1 2">
    <name type="scientific">Sinomonas cellulolyticus</name>
    <dbReference type="NCBI Taxonomy" id="2801916"/>
    <lineage>
        <taxon>Bacteria</taxon>
        <taxon>Bacillati</taxon>
        <taxon>Actinomycetota</taxon>
        <taxon>Actinomycetes</taxon>
        <taxon>Micrococcales</taxon>
        <taxon>Micrococcaceae</taxon>
        <taxon>Sinomonas</taxon>
    </lineage>
</organism>
<dbReference type="Gene3D" id="3.40.50.150">
    <property type="entry name" value="Vaccinia Virus protein VP39"/>
    <property type="match status" value="1"/>
</dbReference>
<keyword evidence="1" id="KW-0489">Methyltransferase</keyword>
<dbReference type="EMBL" id="JAERRC010000046">
    <property type="protein sequence ID" value="MBL0707263.1"/>
    <property type="molecule type" value="Genomic_DNA"/>
</dbReference>
<keyword evidence="1" id="KW-0808">Transferase</keyword>
<evidence type="ECO:0000313" key="1">
    <source>
        <dbReference type="EMBL" id="MBL0707263.1"/>
    </source>
</evidence>
<evidence type="ECO:0000313" key="2">
    <source>
        <dbReference type="Proteomes" id="UP000639051"/>
    </source>
</evidence>
<dbReference type="InterPro" id="IPR029063">
    <property type="entry name" value="SAM-dependent_MTases_sf"/>
</dbReference>
<comment type="caution">
    <text evidence="1">The sequence shown here is derived from an EMBL/GenBank/DDBJ whole genome shotgun (WGS) entry which is preliminary data.</text>
</comment>
<dbReference type="GO" id="GO:0008168">
    <property type="term" value="F:methyltransferase activity"/>
    <property type="evidence" value="ECO:0007669"/>
    <property type="project" value="UniProtKB-KW"/>
</dbReference>
<dbReference type="SUPFAM" id="SSF53335">
    <property type="entry name" value="S-adenosyl-L-methionine-dependent methyltransferases"/>
    <property type="match status" value="1"/>
</dbReference>
<dbReference type="CDD" id="cd02440">
    <property type="entry name" value="AdoMet_MTases"/>
    <property type="match status" value="1"/>
</dbReference>
<proteinExistence type="predicted"/>
<name>A0ABS1K721_9MICC</name>
<protein>
    <submittedName>
        <fullName evidence="1">SAM-dependent methyltransferase</fullName>
    </submittedName>
</protein>
<reference evidence="1 2" key="1">
    <citation type="submission" date="2021-01" db="EMBL/GenBank/DDBJ databases">
        <title>Genome public.</title>
        <authorList>
            <person name="Liu C."/>
            <person name="Sun Q."/>
        </authorList>
    </citation>
    <scope>NUCLEOTIDE SEQUENCE [LARGE SCALE GENOMIC DNA]</scope>
    <source>
        <strain evidence="1 2">JC656</strain>
    </source>
</reference>
<gene>
    <name evidence="1" type="ORF">JJE72_17350</name>
</gene>